<evidence type="ECO:0000313" key="9">
    <source>
        <dbReference type="EMBL" id="BBD77261.1"/>
    </source>
</evidence>
<evidence type="ECO:0000256" key="4">
    <source>
        <dbReference type="ARBA" id="ARBA00022692"/>
    </source>
</evidence>
<dbReference type="PANTHER" id="PTHR35093:SF8">
    <property type="entry name" value="OUTER MEMBRANE PROTEIN NMB0088-RELATED"/>
    <property type="match status" value="1"/>
</dbReference>
<dbReference type="PANTHER" id="PTHR35093">
    <property type="entry name" value="OUTER MEMBRANE PROTEIN NMB0088-RELATED"/>
    <property type="match status" value="1"/>
</dbReference>
<keyword evidence="3" id="KW-1134">Transmembrane beta strand</keyword>
<evidence type="ECO:0000256" key="7">
    <source>
        <dbReference type="ARBA" id="ARBA00023237"/>
    </source>
</evidence>
<keyword evidence="10" id="KW-1185">Reference proteome</keyword>
<evidence type="ECO:0000256" key="2">
    <source>
        <dbReference type="ARBA" id="ARBA00008163"/>
    </source>
</evidence>
<sequence>MKRNTFRLTTLASALFVAGLSSAHAGGFQLLEQNASGIANAYAGSAAVADNASTIFFNPAGMTQLSGAKEVSLGLAVVKPSFKFANQGSLAAVPPLTPVAVPLTGSNGADAGDWAAIPNGYYAQRINDRLSVGVGFGAPFGLKTEYTDDWVGRFQSTLFDIKTMNVNPSVAYRVNDKVSVGAGVSIQKMEATYDRYAATLTTPINLSGTKLRLKADDVSFGWNVGVLFQPTAATRVGLSYRSKVKHTLTGTLTASGGAAAVLSNPAIGAAGVNAKVDVDLPDTFIVSFTHQLNPRWEVLADLSWTGWSSLDVLPIYRTSGVQAGTTADLLEAHFRDTWRVALGANYHYNNAWTFKFGIAHDESPVKNADTRLVSLPDNNRIWLSLGAQWRPDRATRVDFGLAHLFINDTRISHNQTSSDPTKNKGWVIGEYTGNIWLAGVQYSRSF</sequence>
<dbReference type="KEGG" id="htl:HPTL_0997"/>
<dbReference type="Pfam" id="PF03349">
    <property type="entry name" value="Toluene_X"/>
    <property type="match status" value="1"/>
</dbReference>
<evidence type="ECO:0000256" key="3">
    <source>
        <dbReference type="ARBA" id="ARBA00022452"/>
    </source>
</evidence>
<comment type="similarity">
    <text evidence="2">Belongs to the OmpP1/FadL family.</text>
</comment>
<comment type="subcellular location">
    <subcellularLocation>
        <location evidence="1">Cell outer membrane</location>
        <topology evidence="1">Multi-pass membrane protein</topology>
    </subcellularLocation>
</comment>
<feature type="signal peptide" evidence="8">
    <location>
        <begin position="1"/>
        <end position="25"/>
    </location>
</feature>
<dbReference type="RefSeq" id="WP_119335013.1">
    <property type="nucleotide sequence ID" value="NZ_AP018558.1"/>
</dbReference>
<gene>
    <name evidence="9" type="ORF">HPTL_0997</name>
</gene>
<accession>A0A2Z6DXQ3</accession>
<dbReference type="Proteomes" id="UP000262004">
    <property type="component" value="Chromosome"/>
</dbReference>
<dbReference type="GO" id="GO:0015483">
    <property type="term" value="F:long-chain fatty acid transporting porin activity"/>
    <property type="evidence" value="ECO:0007669"/>
    <property type="project" value="TreeGrafter"/>
</dbReference>
<evidence type="ECO:0000256" key="8">
    <source>
        <dbReference type="SAM" id="SignalP"/>
    </source>
</evidence>
<reference evidence="9 10" key="1">
    <citation type="submission" date="2018-04" db="EMBL/GenBank/DDBJ databases">
        <title>Complete genome sequence of Hydrogenophilus thermoluteolus TH-1.</title>
        <authorList>
            <person name="Arai H."/>
        </authorList>
    </citation>
    <scope>NUCLEOTIDE SEQUENCE [LARGE SCALE GENOMIC DNA]</scope>
    <source>
        <strain evidence="9 10">TH-1</strain>
    </source>
</reference>
<organism evidence="9 10">
    <name type="scientific">Hydrogenophilus thermoluteolus</name>
    <name type="common">Pseudomonas hydrogenothermophila</name>
    <dbReference type="NCBI Taxonomy" id="297"/>
    <lineage>
        <taxon>Bacteria</taxon>
        <taxon>Pseudomonadati</taxon>
        <taxon>Pseudomonadota</taxon>
        <taxon>Hydrogenophilia</taxon>
        <taxon>Hydrogenophilales</taxon>
        <taxon>Hydrogenophilaceae</taxon>
        <taxon>Hydrogenophilus</taxon>
    </lineage>
</organism>
<dbReference type="OrthoDB" id="19849at2"/>
<dbReference type="GO" id="GO:0009279">
    <property type="term" value="C:cell outer membrane"/>
    <property type="evidence" value="ECO:0007669"/>
    <property type="project" value="UniProtKB-SubCell"/>
</dbReference>
<name>A0A2Z6DXQ3_HYDTE</name>
<protein>
    <submittedName>
        <fullName evidence="9">Long-chain fatty acid transport protein</fullName>
    </submittedName>
</protein>
<evidence type="ECO:0000256" key="5">
    <source>
        <dbReference type="ARBA" id="ARBA00022729"/>
    </source>
</evidence>
<keyword evidence="7" id="KW-0998">Cell outer membrane</keyword>
<dbReference type="EMBL" id="AP018558">
    <property type="protein sequence ID" value="BBD77261.1"/>
    <property type="molecule type" value="Genomic_DNA"/>
</dbReference>
<evidence type="ECO:0000256" key="6">
    <source>
        <dbReference type="ARBA" id="ARBA00023136"/>
    </source>
</evidence>
<feature type="chain" id="PRO_5016465871" evidence="8">
    <location>
        <begin position="26"/>
        <end position="446"/>
    </location>
</feature>
<dbReference type="AlphaFoldDB" id="A0A2Z6DXQ3"/>
<evidence type="ECO:0000313" key="10">
    <source>
        <dbReference type="Proteomes" id="UP000262004"/>
    </source>
</evidence>
<keyword evidence="6" id="KW-0472">Membrane</keyword>
<dbReference type="SUPFAM" id="SSF56935">
    <property type="entry name" value="Porins"/>
    <property type="match status" value="1"/>
</dbReference>
<proteinExistence type="inferred from homology"/>
<keyword evidence="5 8" id="KW-0732">Signal</keyword>
<dbReference type="Gene3D" id="2.40.160.60">
    <property type="entry name" value="Outer membrane protein transport protein (OMPP1/FadL/TodX)"/>
    <property type="match status" value="1"/>
</dbReference>
<keyword evidence="4" id="KW-0812">Transmembrane</keyword>
<dbReference type="InterPro" id="IPR005017">
    <property type="entry name" value="OMPP1/FadL/TodX"/>
</dbReference>
<evidence type="ECO:0000256" key="1">
    <source>
        <dbReference type="ARBA" id="ARBA00004571"/>
    </source>
</evidence>